<dbReference type="PANTHER" id="PTHR14207">
    <property type="entry name" value="STEROL ISOMERASE"/>
    <property type="match status" value="1"/>
</dbReference>
<name>A0A8S1RVT5_9CILI</name>
<evidence type="ECO:0000256" key="6">
    <source>
        <dbReference type="ARBA" id="ARBA00022989"/>
    </source>
</evidence>
<keyword evidence="10" id="KW-1207">Sterol metabolism</keyword>
<evidence type="ECO:0000256" key="9">
    <source>
        <dbReference type="ARBA" id="ARBA00023136"/>
    </source>
</evidence>
<comment type="similarity">
    <text evidence="2">Belongs to the EBP family.</text>
</comment>
<evidence type="ECO:0000256" key="2">
    <source>
        <dbReference type="ARBA" id="ARBA00008337"/>
    </source>
</evidence>
<keyword evidence="17" id="KW-1185">Reference proteome</keyword>
<gene>
    <name evidence="16" type="ORF">PPENT_87.1.T0010486</name>
</gene>
<feature type="transmembrane region" description="Helical" evidence="14">
    <location>
        <begin position="71"/>
        <end position="93"/>
    </location>
</feature>
<dbReference type="AlphaFoldDB" id="A0A8S1RVT5"/>
<feature type="transmembrane region" description="Helical" evidence="14">
    <location>
        <begin position="28"/>
        <end position="51"/>
    </location>
</feature>
<reference evidence="16" key="1">
    <citation type="submission" date="2021-01" db="EMBL/GenBank/DDBJ databases">
        <authorList>
            <consortium name="Genoscope - CEA"/>
            <person name="William W."/>
        </authorList>
    </citation>
    <scope>NUCLEOTIDE SEQUENCE</scope>
</reference>
<organism evidence="16 17">
    <name type="scientific">Paramecium pentaurelia</name>
    <dbReference type="NCBI Taxonomy" id="43138"/>
    <lineage>
        <taxon>Eukaryota</taxon>
        <taxon>Sar</taxon>
        <taxon>Alveolata</taxon>
        <taxon>Ciliophora</taxon>
        <taxon>Intramacronucleata</taxon>
        <taxon>Oligohymenophorea</taxon>
        <taxon>Peniculida</taxon>
        <taxon>Parameciidae</taxon>
        <taxon>Paramecium</taxon>
    </lineage>
</organism>
<evidence type="ECO:0000256" key="14">
    <source>
        <dbReference type="SAM" id="Phobius"/>
    </source>
</evidence>
<dbReference type="PROSITE" id="PS51751">
    <property type="entry name" value="EXPERA"/>
    <property type="match status" value="1"/>
</dbReference>
<keyword evidence="9 13" id="KW-0472">Membrane</keyword>
<dbReference type="OrthoDB" id="58557at2759"/>
<dbReference type="EMBL" id="CAJJDO010000001">
    <property type="protein sequence ID" value="CAD8132188.1"/>
    <property type="molecule type" value="Genomic_DNA"/>
</dbReference>
<evidence type="ECO:0000313" key="17">
    <source>
        <dbReference type="Proteomes" id="UP000689195"/>
    </source>
</evidence>
<keyword evidence="5" id="KW-0752">Steroid biosynthesis</keyword>
<keyword evidence="6 13" id="KW-1133">Transmembrane helix</keyword>
<comment type="subcellular location">
    <subcellularLocation>
        <location evidence="1">Membrane</location>
        <topology evidence="1">Multi-pass membrane protein</topology>
    </subcellularLocation>
</comment>
<keyword evidence="7" id="KW-0756">Sterol biosynthesis</keyword>
<evidence type="ECO:0000256" key="4">
    <source>
        <dbReference type="ARBA" id="ARBA00022692"/>
    </source>
</evidence>
<dbReference type="Proteomes" id="UP000689195">
    <property type="component" value="Unassembled WGS sequence"/>
</dbReference>
<evidence type="ECO:0000256" key="3">
    <source>
        <dbReference type="ARBA" id="ARBA00022516"/>
    </source>
</evidence>
<dbReference type="GO" id="GO:0000247">
    <property type="term" value="F:C-8 sterol isomerase activity"/>
    <property type="evidence" value="ECO:0007669"/>
    <property type="project" value="TreeGrafter"/>
</dbReference>
<evidence type="ECO:0000256" key="8">
    <source>
        <dbReference type="ARBA" id="ARBA00023098"/>
    </source>
</evidence>
<feature type="transmembrane region" description="Helical" evidence="14">
    <location>
        <begin position="148"/>
        <end position="166"/>
    </location>
</feature>
<keyword evidence="11" id="KW-0753">Steroid metabolism</keyword>
<feature type="transmembrane region" description="Helical" evidence="14">
    <location>
        <begin position="6"/>
        <end position="21"/>
    </location>
</feature>
<sequence length="189" mass="22091">MILDQENLIILAFIVVSLFFVKGPSISYYWFIINGIWIHIYLDGLVGLCQMNKWLFNQYSQLDARYPEKELTVIVVTGIELVFMGPMCIWIAIRQRSKANPVFTAILITFVSAVQIMGTVMFIVNAWLRDFVDVCHGSCFSFTQSNIFYFWFVFVIVNQIWIVVPLQQIILQYRELQNIQGDKKNKKVK</sequence>
<evidence type="ECO:0000259" key="15">
    <source>
        <dbReference type="PROSITE" id="PS51751"/>
    </source>
</evidence>
<protein>
    <recommendedName>
        <fullName evidence="15">EXPERA domain-containing protein</fullName>
    </recommendedName>
</protein>
<proteinExistence type="inferred from homology"/>
<evidence type="ECO:0000256" key="11">
    <source>
        <dbReference type="ARBA" id="ARBA00023221"/>
    </source>
</evidence>
<accession>A0A8S1RVT5</accession>
<dbReference type="InterPro" id="IPR033118">
    <property type="entry name" value="EXPERA"/>
</dbReference>
<dbReference type="GO" id="GO:0005783">
    <property type="term" value="C:endoplasmic reticulum"/>
    <property type="evidence" value="ECO:0007669"/>
    <property type="project" value="TreeGrafter"/>
</dbReference>
<evidence type="ECO:0000256" key="7">
    <source>
        <dbReference type="ARBA" id="ARBA00023011"/>
    </source>
</evidence>
<dbReference type="GO" id="GO:0004769">
    <property type="term" value="F:steroid Delta-isomerase activity"/>
    <property type="evidence" value="ECO:0007669"/>
    <property type="project" value="TreeGrafter"/>
</dbReference>
<dbReference type="Pfam" id="PF05241">
    <property type="entry name" value="EBP"/>
    <property type="match status" value="1"/>
</dbReference>
<evidence type="ECO:0000256" key="10">
    <source>
        <dbReference type="ARBA" id="ARBA00023166"/>
    </source>
</evidence>
<feature type="transmembrane region" description="Helical" evidence="14">
    <location>
        <begin position="105"/>
        <end position="128"/>
    </location>
</feature>
<feature type="domain" description="EXPERA" evidence="15">
    <location>
        <begin position="24"/>
        <end position="169"/>
    </location>
</feature>
<keyword evidence="3" id="KW-0444">Lipid biosynthesis</keyword>
<comment type="caution">
    <text evidence="16">The sequence shown here is derived from an EMBL/GenBank/DDBJ whole genome shotgun (WGS) entry which is preliminary data.</text>
</comment>
<dbReference type="GO" id="GO:0047750">
    <property type="term" value="F:cholestenol delta-isomerase activity"/>
    <property type="evidence" value="ECO:0007669"/>
    <property type="project" value="InterPro"/>
</dbReference>
<evidence type="ECO:0000256" key="1">
    <source>
        <dbReference type="ARBA" id="ARBA00004141"/>
    </source>
</evidence>
<evidence type="ECO:0000256" key="5">
    <source>
        <dbReference type="ARBA" id="ARBA00022955"/>
    </source>
</evidence>
<dbReference type="InterPro" id="IPR007905">
    <property type="entry name" value="EBP"/>
</dbReference>
<dbReference type="GO" id="GO:0016126">
    <property type="term" value="P:sterol biosynthetic process"/>
    <property type="evidence" value="ECO:0007669"/>
    <property type="project" value="UniProtKB-KW"/>
</dbReference>
<dbReference type="GO" id="GO:0016020">
    <property type="term" value="C:membrane"/>
    <property type="evidence" value="ECO:0007669"/>
    <property type="project" value="UniProtKB-SubCell"/>
</dbReference>
<dbReference type="PANTHER" id="PTHR14207:SF0">
    <property type="entry name" value="3-BETA-HYDROXYSTEROID-DELTA(8),DELTA(7)-ISOMERASE"/>
    <property type="match status" value="1"/>
</dbReference>
<keyword evidence="12" id="KW-0413">Isomerase</keyword>
<evidence type="ECO:0000256" key="13">
    <source>
        <dbReference type="PROSITE-ProRule" id="PRU01087"/>
    </source>
</evidence>
<keyword evidence="4 13" id="KW-0812">Transmembrane</keyword>
<keyword evidence="8" id="KW-0443">Lipid metabolism</keyword>
<evidence type="ECO:0000256" key="12">
    <source>
        <dbReference type="ARBA" id="ARBA00023235"/>
    </source>
</evidence>
<evidence type="ECO:0000313" key="16">
    <source>
        <dbReference type="EMBL" id="CAD8132188.1"/>
    </source>
</evidence>